<protein>
    <submittedName>
        <fullName evidence="1">Uncharacterized protein</fullName>
    </submittedName>
</protein>
<evidence type="ECO:0000313" key="2">
    <source>
        <dbReference type="Proteomes" id="UP001159363"/>
    </source>
</evidence>
<dbReference type="Proteomes" id="UP001159363">
    <property type="component" value="Chromosome 12"/>
</dbReference>
<reference evidence="1 2" key="1">
    <citation type="submission" date="2023-02" db="EMBL/GenBank/DDBJ databases">
        <title>LHISI_Scaffold_Assembly.</title>
        <authorList>
            <person name="Stuart O.P."/>
            <person name="Cleave R."/>
            <person name="Magrath M.J.L."/>
            <person name="Mikheyev A.S."/>
        </authorList>
    </citation>
    <scope>NUCLEOTIDE SEQUENCE [LARGE SCALE GENOMIC DNA]</scope>
    <source>
        <strain evidence="1">Daus_M_001</strain>
        <tissue evidence="1">Leg muscle</tissue>
    </source>
</reference>
<evidence type="ECO:0000313" key="1">
    <source>
        <dbReference type="EMBL" id="KAJ8869552.1"/>
    </source>
</evidence>
<keyword evidence="2" id="KW-1185">Reference proteome</keyword>
<sequence length="89" mass="9699">MAIPLSTCVATGLGARSYQFHVSSGSEWSGVVLCVEASKPFLGFSAKNRIPFTHAEVVEECMLQSVTVMEGEETVRKYQKIPLSNDTDT</sequence>
<organism evidence="1 2">
    <name type="scientific">Dryococelus australis</name>
    <dbReference type="NCBI Taxonomy" id="614101"/>
    <lineage>
        <taxon>Eukaryota</taxon>
        <taxon>Metazoa</taxon>
        <taxon>Ecdysozoa</taxon>
        <taxon>Arthropoda</taxon>
        <taxon>Hexapoda</taxon>
        <taxon>Insecta</taxon>
        <taxon>Pterygota</taxon>
        <taxon>Neoptera</taxon>
        <taxon>Polyneoptera</taxon>
        <taxon>Phasmatodea</taxon>
        <taxon>Verophasmatodea</taxon>
        <taxon>Anareolatae</taxon>
        <taxon>Phasmatidae</taxon>
        <taxon>Eurycanthinae</taxon>
        <taxon>Dryococelus</taxon>
    </lineage>
</organism>
<proteinExistence type="predicted"/>
<dbReference type="EMBL" id="JARBHB010000013">
    <property type="protein sequence ID" value="KAJ8869552.1"/>
    <property type="molecule type" value="Genomic_DNA"/>
</dbReference>
<name>A0ABQ9GBJ4_9NEOP</name>
<accession>A0ABQ9GBJ4</accession>
<gene>
    <name evidence="1" type="ORF">PR048_028543</name>
</gene>
<comment type="caution">
    <text evidence="1">The sequence shown here is derived from an EMBL/GenBank/DDBJ whole genome shotgun (WGS) entry which is preliminary data.</text>
</comment>